<gene>
    <name evidence="8" type="ORF">ACFS6I_16530</name>
</gene>
<protein>
    <submittedName>
        <fullName evidence="8">DoxX family protein</fullName>
    </submittedName>
</protein>
<keyword evidence="6 7" id="KW-0472">Membrane</keyword>
<feature type="transmembrane region" description="Helical" evidence="7">
    <location>
        <begin position="48"/>
        <end position="68"/>
    </location>
</feature>
<reference evidence="9" key="1">
    <citation type="journal article" date="2019" name="Int. J. Syst. Evol. Microbiol.">
        <title>The Global Catalogue of Microorganisms (GCM) 10K type strain sequencing project: providing services to taxonomists for standard genome sequencing and annotation.</title>
        <authorList>
            <consortium name="The Broad Institute Genomics Platform"/>
            <consortium name="The Broad Institute Genome Sequencing Center for Infectious Disease"/>
            <person name="Wu L."/>
            <person name="Ma J."/>
        </authorList>
    </citation>
    <scope>NUCLEOTIDE SEQUENCE [LARGE SCALE GENOMIC DNA]</scope>
    <source>
        <strain evidence="9">KCTC 22209</strain>
    </source>
</reference>
<sequence>MMNKNVDLGLLLVRMGIGFPMLIYGINKLFTGIDFIKNLLTASGLPSFLGYGVYVGEIIAPILIIIGYRTRIAGAVLAINCFTAILLTQIPFLFKLNDYGGWALELLAIYMLIGLSLLFSGAGKLAISKLHTWD</sequence>
<comment type="subcellular location">
    <subcellularLocation>
        <location evidence="1">Cell membrane</location>
        <topology evidence="1">Multi-pass membrane protein</topology>
    </subcellularLocation>
</comment>
<evidence type="ECO:0000256" key="5">
    <source>
        <dbReference type="ARBA" id="ARBA00022989"/>
    </source>
</evidence>
<evidence type="ECO:0000256" key="2">
    <source>
        <dbReference type="ARBA" id="ARBA00006679"/>
    </source>
</evidence>
<evidence type="ECO:0000313" key="9">
    <source>
        <dbReference type="Proteomes" id="UP001597509"/>
    </source>
</evidence>
<evidence type="ECO:0000256" key="1">
    <source>
        <dbReference type="ARBA" id="ARBA00004651"/>
    </source>
</evidence>
<feature type="transmembrane region" description="Helical" evidence="7">
    <location>
        <begin position="12"/>
        <end position="36"/>
    </location>
</feature>
<keyword evidence="3" id="KW-1003">Cell membrane</keyword>
<organism evidence="8 9">
    <name type="scientific">Sphingobacterium anhuiense</name>
    <dbReference type="NCBI Taxonomy" id="493780"/>
    <lineage>
        <taxon>Bacteria</taxon>
        <taxon>Pseudomonadati</taxon>
        <taxon>Bacteroidota</taxon>
        <taxon>Sphingobacteriia</taxon>
        <taxon>Sphingobacteriales</taxon>
        <taxon>Sphingobacteriaceae</taxon>
        <taxon>Sphingobacterium</taxon>
    </lineage>
</organism>
<dbReference type="Proteomes" id="UP001597509">
    <property type="component" value="Unassembled WGS sequence"/>
</dbReference>
<evidence type="ECO:0000256" key="4">
    <source>
        <dbReference type="ARBA" id="ARBA00022692"/>
    </source>
</evidence>
<comment type="caution">
    <text evidence="8">The sequence shown here is derived from an EMBL/GenBank/DDBJ whole genome shotgun (WGS) entry which is preliminary data.</text>
</comment>
<dbReference type="Pfam" id="PF07681">
    <property type="entry name" value="DoxX"/>
    <property type="match status" value="1"/>
</dbReference>
<feature type="transmembrane region" description="Helical" evidence="7">
    <location>
        <begin position="75"/>
        <end position="94"/>
    </location>
</feature>
<evidence type="ECO:0000256" key="3">
    <source>
        <dbReference type="ARBA" id="ARBA00022475"/>
    </source>
</evidence>
<keyword evidence="4 7" id="KW-0812">Transmembrane</keyword>
<dbReference type="RefSeq" id="WP_380922228.1">
    <property type="nucleotide sequence ID" value="NZ_JBHUPE010000006.1"/>
</dbReference>
<name>A0ABW5YZI9_9SPHI</name>
<accession>A0ABW5YZI9</accession>
<dbReference type="PANTHER" id="PTHR33452">
    <property type="entry name" value="OXIDOREDUCTASE CATD-RELATED"/>
    <property type="match status" value="1"/>
</dbReference>
<evidence type="ECO:0000313" key="8">
    <source>
        <dbReference type="EMBL" id="MFD2905540.1"/>
    </source>
</evidence>
<comment type="similarity">
    <text evidence="2">Belongs to the DoxX family.</text>
</comment>
<evidence type="ECO:0000256" key="7">
    <source>
        <dbReference type="SAM" id="Phobius"/>
    </source>
</evidence>
<dbReference type="InterPro" id="IPR051907">
    <property type="entry name" value="DoxX-like_oxidoreductase"/>
</dbReference>
<keyword evidence="5 7" id="KW-1133">Transmembrane helix</keyword>
<feature type="transmembrane region" description="Helical" evidence="7">
    <location>
        <begin position="106"/>
        <end position="127"/>
    </location>
</feature>
<dbReference type="InterPro" id="IPR032808">
    <property type="entry name" value="DoxX"/>
</dbReference>
<dbReference type="EMBL" id="JBHUPE010000006">
    <property type="protein sequence ID" value="MFD2905540.1"/>
    <property type="molecule type" value="Genomic_DNA"/>
</dbReference>
<evidence type="ECO:0000256" key="6">
    <source>
        <dbReference type="ARBA" id="ARBA00023136"/>
    </source>
</evidence>
<proteinExistence type="inferred from homology"/>
<dbReference type="PANTHER" id="PTHR33452:SF1">
    <property type="entry name" value="INNER MEMBRANE PROTEIN YPHA-RELATED"/>
    <property type="match status" value="1"/>
</dbReference>
<keyword evidence="9" id="KW-1185">Reference proteome</keyword>